<evidence type="ECO:0000313" key="2">
    <source>
        <dbReference type="EMBL" id="CAD7252321.1"/>
    </source>
</evidence>
<proteinExistence type="predicted"/>
<name>A0A7R9FRF5_9CRUS</name>
<feature type="non-terminal residue" evidence="2">
    <location>
        <position position="1"/>
    </location>
</feature>
<protein>
    <submittedName>
        <fullName evidence="2">Uncharacterized protein</fullName>
    </submittedName>
</protein>
<dbReference type="EMBL" id="CAJPEV010004313">
    <property type="protein sequence ID" value="CAG0901563.1"/>
    <property type="molecule type" value="Genomic_DNA"/>
</dbReference>
<keyword evidence="3" id="KW-1185">Reference proteome</keyword>
<feature type="region of interest" description="Disordered" evidence="1">
    <location>
        <begin position="56"/>
        <end position="95"/>
    </location>
</feature>
<feature type="compositionally biased region" description="Basic and acidic residues" evidence="1">
    <location>
        <begin position="63"/>
        <end position="79"/>
    </location>
</feature>
<organism evidence="2">
    <name type="scientific">Darwinula stevensoni</name>
    <dbReference type="NCBI Taxonomy" id="69355"/>
    <lineage>
        <taxon>Eukaryota</taxon>
        <taxon>Metazoa</taxon>
        <taxon>Ecdysozoa</taxon>
        <taxon>Arthropoda</taxon>
        <taxon>Crustacea</taxon>
        <taxon>Oligostraca</taxon>
        <taxon>Ostracoda</taxon>
        <taxon>Podocopa</taxon>
        <taxon>Podocopida</taxon>
        <taxon>Darwinulocopina</taxon>
        <taxon>Darwinuloidea</taxon>
        <taxon>Darwinulidae</taxon>
        <taxon>Darwinula</taxon>
    </lineage>
</organism>
<evidence type="ECO:0000256" key="1">
    <source>
        <dbReference type="SAM" id="MobiDB-lite"/>
    </source>
</evidence>
<dbReference type="Proteomes" id="UP000677054">
    <property type="component" value="Unassembled WGS sequence"/>
</dbReference>
<accession>A0A7R9FRF5</accession>
<sequence>CGTLTGIPSHGGGKRFSEEQRLVSASIRSTLKQIDVSPLRGKKVAIIFDMISDEGGGNISENRTSDQKEDSKGGNEVKRQVLSPEAVSKQQQTKGHEFNASATLQYKGLGDYTNMAIPKSDASLLTGLTRTYLLLNEIEVTTPTDPTAEAVLYVAVDIFGIVRSRFDAYVLNQESVKAETGMEMTAFDRSGKMIMRPRNANQEAGYNEIYLFWAGPFASDEQIKPGKGLLDDFSDVVPGKTNYIKKKERTNFGPIDNNKDELDELDNLF</sequence>
<dbReference type="EMBL" id="LR903830">
    <property type="protein sequence ID" value="CAD7252321.1"/>
    <property type="molecule type" value="Genomic_DNA"/>
</dbReference>
<reference evidence="2" key="1">
    <citation type="submission" date="2020-11" db="EMBL/GenBank/DDBJ databases">
        <authorList>
            <person name="Tran Van P."/>
        </authorList>
    </citation>
    <scope>NUCLEOTIDE SEQUENCE</scope>
</reference>
<evidence type="ECO:0000313" key="3">
    <source>
        <dbReference type="Proteomes" id="UP000677054"/>
    </source>
</evidence>
<feature type="non-terminal residue" evidence="2">
    <location>
        <position position="269"/>
    </location>
</feature>
<dbReference type="InterPro" id="IPR058802">
    <property type="entry name" value="MafA-like"/>
</dbReference>
<gene>
    <name evidence="2" type="ORF">DSTB1V02_LOCUS12079</name>
</gene>
<dbReference type="AlphaFoldDB" id="A0A7R9FRF5"/>
<dbReference type="Pfam" id="PF26521">
    <property type="entry name" value="MAFA_adhesin"/>
    <property type="match status" value="2"/>
</dbReference>